<feature type="transmembrane region" description="Helical" evidence="12">
    <location>
        <begin position="93"/>
        <end position="117"/>
    </location>
</feature>
<accession>A0A1L5YCR4</accession>
<keyword evidence="2" id="KW-1003">Cell membrane</keyword>
<evidence type="ECO:0000256" key="13">
    <source>
        <dbReference type="SAM" id="SignalP"/>
    </source>
</evidence>
<evidence type="ECO:0000256" key="1">
    <source>
        <dbReference type="ARBA" id="ARBA00004141"/>
    </source>
</evidence>
<keyword evidence="8" id="KW-0350">Heme biosynthesis</keyword>
<protein>
    <recommendedName>
        <fullName evidence="15">Cytochrome oxidase assembly protein</fullName>
    </recommendedName>
</protein>
<keyword evidence="10" id="KW-1015">Disulfide bond</keyword>
<dbReference type="GO" id="GO:0046872">
    <property type="term" value="F:metal ion binding"/>
    <property type="evidence" value="ECO:0007669"/>
    <property type="project" value="UniProtKB-KW"/>
</dbReference>
<dbReference type="GO" id="GO:0016491">
    <property type="term" value="F:oxidoreductase activity"/>
    <property type="evidence" value="ECO:0007669"/>
    <property type="project" value="UniProtKB-KW"/>
</dbReference>
<dbReference type="PANTHER" id="PTHR35457">
    <property type="entry name" value="HEME A SYNTHASE"/>
    <property type="match status" value="1"/>
</dbReference>
<keyword evidence="4" id="KW-0479">Metal-binding</keyword>
<proteinExistence type="predicted"/>
<evidence type="ECO:0000256" key="2">
    <source>
        <dbReference type="ARBA" id="ARBA00022475"/>
    </source>
</evidence>
<evidence type="ECO:0000256" key="5">
    <source>
        <dbReference type="ARBA" id="ARBA00022989"/>
    </source>
</evidence>
<keyword evidence="13" id="KW-0732">Signal</keyword>
<evidence type="ECO:0000256" key="10">
    <source>
        <dbReference type="ARBA" id="ARBA00023157"/>
    </source>
</evidence>
<name>A0A1L5YCR4_9EUKA</name>
<feature type="transmembrane region" description="Helical" evidence="12">
    <location>
        <begin position="69"/>
        <end position="86"/>
    </location>
</feature>
<keyword evidence="5 12" id="KW-1133">Transmembrane helix</keyword>
<keyword evidence="3 12" id="KW-0812">Transmembrane</keyword>
<comment type="subcellular location">
    <subcellularLocation>
        <location evidence="1">Membrane</location>
        <topology evidence="1">Multi-pass membrane protein</topology>
    </subcellularLocation>
</comment>
<dbReference type="InterPro" id="IPR050450">
    <property type="entry name" value="COX15/CtaA_HemeA_synthase"/>
</dbReference>
<feature type="transmembrane region" description="Helical" evidence="12">
    <location>
        <begin position="219"/>
        <end position="241"/>
    </location>
</feature>
<feature type="signal peptide" evidence="13">
    <location>
        <begin position="1"/>
        <end position="29"/>
    </location>
</feature>
<organism evidence="14">
    <name type="scientific">Paulinella micropora</name>
    <dbReference type="NCBI Taxonomy" id="1928728"/>
    <lineage>
        <taxon>Eukaryota</taxon>
        <taxon>Sar</taxon>
        <taxon>Rhizaria</taxon>
        <taxon>Cercozoa</taxon>
        <taxon>Imbricatea</taxon>
        <taxon>Silicofilosea</taxon>
        <taxon>Euglyphida</taxon>
        <taxon>Paulinellidae</taxon>
        <taxon>Paulinella</taxon>
    </lineage>
</organism>
<feature type="transmembrane region" description="Helical" evidence="12">
    <location>
        <begin position="253"/>
        <end position="275"/>
    </location>
</feature>
<dbReference type="EMBL" id="KX897545">
    <property type="protein sequence ID" value="APP88495.1"/>
    <property type="molecule type" value="Genomic_DNA"/>
</dbReference>
<evidence type="ECO:0000313" key="14">
    <source>
        <dbReference type="EMBL" id="APP88495.1"/>
    </source>
</evidence>
<feature type="chain" id="PRO_5012837705" description="Cytochrome oxidase assembly protein" evidence="13">
    <location>
        <begin position="30"/>
        <end position="322"/>
    </location>
</feature>
<feature type="transmembrane region" description="Helical" evidence="12">
    <location>
        <begin position="287"/>
        <end position="305"/>
    </location>
</feature>
<evidence type="ECO:0000256" key="12">
    <source>
        <dbReference type="SAM" id="Phobius"/>
    </source>
</evidence>
<evidence type="ECO:0000256" key="3">
    <source>
        <dbReference type="ARBA" id="ARBA00022692"/>
    </source>
</evidence>
<evidence type="ECO:0000256" key="6">
    <source>
        <dbReference type="ARBA" id="ARBA00023002"/>
    </source>
</evidence>
<reference evidence="14" key="1">
    <citation type="journal article" date="2017" name="Protist">
        <title>Diversity of the Photosynthetic Paulinella Species, with the Description of Paulinella micropora sp. nov. and the Chromatophore Genome Sequence for strain KR01.</title>
        <authorList>
            <person name="Lhee D."/>
            <person name="Yang E.C."/>
            <person name="Kim J.I."/>
            <person name="Nakayama T."/>
            <person name="Zuccarello G."/>
            <person name="Andersen R.A."/>
            <person name="Yoon H.S."/>
        </authorList>
    </citation>
    <scope>NUCLEOTIDE SEQUENCE</scope>
    <source>
        <strain evidence="14">KR01</strain>
    </source>
</reference>
<dbReference type="Pfam" id="PF02628">
    <property type="entry name" value="COX15-CtaA"/>
    <property type="match status" value="1"/>
</dbReference>
<feature type="transmembrane region" description="Helical" evidence="12">
    <location>
        <begin position="129"/>
        <end position="149"/>
    </location>
</feature>
<comment type="pathway">
    <text evidence="11">Porphyrin-containing compound metabolism.</text>
</comment>
<evidence type="ECO:0000256" key="11">
    <source>
        <dbReference type="ARBA" id="ARBA00023444"/>
    </source>
</evidence>
<dbReference type="GO" id="GO:0016020">
    <property type="term" value="C:membrane"/>
    <property type="evidence" value="ECO:0007669"/>
    <property type="project" value="UniProtKB-SubCell"/>
</dbReference>
<geneLocation type="plastid" evidence="14"/>
<feature type="transmembrane region" description="Helical" evidence="12">
    <location>
        <begin position="178"/>
        <end position="199"/>
    </location>
</feature>
<evidence type="ECO:0008006" key="15">
    <source>
        <dbReference type="Google" id="ProtNLM"/>
    </source>
</evidence>
<evidence type="ECO:0000256" key="8">
    <source>
        <dbReference type="ARBA" id="ARBA00023133"/>
    </source>
</evidence>
<keyword evidence="14" id="KW-0934">Plastid</keyword>
<evidence type="ECO:0000256" key="7">
    <source>
        <dbReference type="ARBA" id="ARBA00023004"/>
    </source>
</evidence>
<keyword evidence="6" id="KW-0560">Oxidoreductase</keyword>
<sequence length="322" mass="35105">MSHSIKNQLSWLTAHLVVALASMVGIGGATRVMEAGLACPDWPLCYGYLLPGPQMNIPVFLEWFHRLDAFLIIVALLILLTQSVLWRHVLPQWLPWISGFMLALVAFQAGLGALTVLRLLSSDVVTAHLAIALLLVATISACHQGLIFTSNKISANSNRNAYLKPGVKFIPYTISHRWWTYFAALTTIVVYTQCLLGGLMATQRATQLCVQKGTLCRWLYSHEIGGIVTTLCITIFVIVSLINSEWSRNQWPLLSFAILSIVMQILLGTVSMRLVLSAPGVTVAHQITAAILIAVLSALTTRGFLTTSTVLSTRPSPLLGGS</sequence>
<dbReference type="PANTHER" id="PTHR35457:SF1">
    <property type="entry name" value="HEME A SYNTHASE"/>
    <property type="match status" value="1"/>
</dbReference>
<keyword evidence="9 12" id="KW-0472">Membrane</keyword>
<evidence type="ECO:0000256" key="9">
    <source>
        <dbReference type="ARBA" id="ARBA00023136"/>
    </source>
</evidence>
<keyword evidence="7" id="KW-0408">Iron</keyword>
<dbReference type="AlphaFoldDB" id="A0A1L5YCR4"/>
<dbReference type="GO" id="GO:0006784">
    <property type="term" value="P:heme A biosynthetic process"/>
    <property type="evidence" value="ECO:0007669"/>
    <property type="project" value="InterPro"/>
</dbReference>
<evidence type="ECO:0000256" key="4">
    <source>
        <dbReference type="ARBA" id="ARBA00022723"/>
    </source>
</evidence>
<dbReference type="InterPro" id="IPR003780">
    <property type="entry name" value="COX15/CtaA_fam"/>
</dbReference>
<gene>
    <name evidence="14" type="ORF">PCKR_730</name>
</gene>